<protein>
    <submittedName>
        <fullName evidence="2">Uncharacterized protein</fullName>
    </submittedName>
</protein>
<organism evidence="2 3">
    <name type="scientific">candidate division WOR-3 bacterium</name>
    <dbReference type="NCBI Taxonomy" id="2052148"/>
    <lineage>
        <taxon>Bacteria</taxon>
        <taxon>Bacteria division WOR-3</taxon>
    </lineage>
</organism>
<name>A0A660SK51_UNCW3</name>
<evidence type="ECO:0000256" key="1">
    <source>
        <dbReference type="SAM" id="Coils"/>
    </source>
</evidence>
<dbReference type="AlphaFoldDB" id="A0A660SK51"/>
<sequence length="253" mass="29678">MIGLLIFLSLSNEIRIINLLNGLELDRAQKERIIALATSAQKLHREYESEKEGLEAEIEPLLQELKEVLIEHDPIPSHLRKSIHRVEEKLIRLRAEYHSRLDSLAQLLTECLRPEQIYVIETYQPCLIPPPGEAKIGQSEKPLGIYHLLDRIRKMPEPVYQRNRDRIIERVAERIVLHAPPWQKLDQKLLKREIGKIFDRTRSLTPLEYSIQREELAEYLKGFTHRPGSDLEPKIRKFLLSEEVIDLLKRSSQ</sequence>
<evidence type="ECO:0000313" key="2">
    <source>
        <dbReference type="EMBL" id="RKX71178.1"/>
    </source>
</evidence>
<dbReference type="Proteomes" id="UP000268469">
    <property type="component" value="Unassembled WGS sequence"/>
</dbReference>
<keyword evidence="1" id="KW-0175">Coiled coil</keyword>
<evidence type="ECO:0000313" key="3">
    <source>
        <dbReference type="Proteomes" id="UP000268469"/>
    </source>
</evidence>
<dbReference type="EMBL" id="QNBE01000015">
    <property type="protein sequence ID" value="RKX71178.1"/>
    <property type="molecule type" value="Genomic_DNA"/>
</dbReference>
<accession>A0A660SK51</accession>
<feature type="coiled-coil region" evidence="1">
    <location>
        <begin position="37"/>
        <end position="71"/>
    </location>
</feature>
<gene>
    <name evidence="2" type="ORF">DRP53_02565</name>
</gene>
<reference evidence="2 3" key="1">
    <citation type="submission" date="2018-06" db="EMBL/GenBank/DDBJ databases">
        <title>Extensive metabolic versatility and redundancy in microbially diverse, dynamic hydrothermal sediments.</title>
        <authorList>
            <person name="Dombrowski N."/>
            <person name="Teske A."/>
            <person name="Baker B.J."/>
        </authorList>
    </citation>
    <scope>NUCLEOTIDE SEQUENCE [LARGE SCALE GENOMIC DNA]</scope>
    <source>
        <strain evidence="2">B36_G15</strain>
    </source>
</reference>
<proteinExistence type="predicted"/>
<comment type="caution">
    <text evidence="2">The sequence shown here is derived from an EMBL/GenBank/DDBJ whole genome shotgun (WGS) entry which is preliminary data.</text>
</comment>